<feature type="transmembrane region" description="Helical" evidence="1">
    <location>
        <begin position="471"/>
        <end position="490"/>
    </location>
</feature>
<feature type="transmembrane region" description="Helical" evidence="1">
    <location>
        <begin position="313"/>
        <end position="333"/>
    </location>
</feature>
<keyword evidence="3" id="KW-1185">Reference proteome</keyword>
<evidence type="ECO:0000313" key="2">
    <source>
        <dbReference type="EMBL" id="MST58221.1"/>
    </source>
</evidence>
<evidence type="ECO:0000313" key="3">
    <source>
        <dbReference type="Proteomes" id="UP000476055"/>
    </source>
</evidence>
<comment type="caution">
    <text evidence="2">The sequence shown here is derived from an EMBL/GenBank/DDBJ whole genome shotgun (WGS) entry which is preliminary data.</text>
</comment>
<dbReference type="RefSeq" id="WP_154496396.1">
    <property type="nucleotide sequence ID" value="NZ_VUMU01000008.1"/>
</dbReference>
<proteinExistence type="predicted"/>
<feature type="transmembrane region" description="Helical" evidence="1">
    <location>
        <begin position="69"/>
        <end position="93"/>
    </location>
</feature>
<sequence>MLKLLLKKQLLEIFQVYFYDAKKNKARSKASTAMYFALFILLVFGLLGGIFTFLAAKLCTPLIEAGMDWMYFALMGLIAVLLGAFGSVFNTYAGLYLPKDNDLLLSMPIPVSALVGAHLFGVCLMGLLYSAVVIVPAIIVYWTIAGVSLPVVFGGLLMTLLISVFVLIISCVLGWLVAQISQKLKHKSLVTVLISLIVIGVYYFVYFKAQSMIQDLLANAAVYGARIKGVFYPVYLFGSVGIGDVRASILVFATVAALFTLMWILLSHSFLQIATTTGKVVRREYRETHNGQRSTNTALLCREFSRFAASPSYMLNCGLGSFLMPVCAIAVLWKGSELFAMLNAIFAEMPDCVPFLLCVMLCSFASVNFMTAPSVSLEGKSLWLLQSLPVEPWRIFQAKIRMQLFLTDLPLLLCIVCTAAVYPLHLMQLLMLLLFAGSYTLFMALVGLSLGVKMPTLTWTNEIVPIKQGGAVMIILFGGFGYIVLLFVGFMLLPGWMLGFCGYMSCFVAANLFLSVLAYLWLRKKGVARFSAL</sequence>
<keyword evidence="1" id="KW-1133">Transmembrane helix</keyword>
<feature type="transmembrane region" description="Helical" evidence="1">
    <location>
        <begin position="189"/>
        <end position="207"/>
    </location>
</feature>
<dbReference type="Proteomes" id="UP000476055">
    <property type="component" value="Unassembled WGS sequence"/>
</dbReference>
<feature type="transmembrane region" description="Helical" evidence="1">
    <location>
        <begin position="404"/>
        <end position="424"/>
    </location>
</feature>
<evidence type="ECO:0008006" key="4">
    <source>
        <dbReference type="Google" id="ProtNLM"/>
    </source>
</evidence>
<accession>A0A6L5YIV9</accession>
<feature type="transmembrane region" description="Helical" evidence="1">
    <location>
        <begin position="430"/>
        <end position="450"/>
    </location>
</feature>
<feature type="transmembrane region" description="Helical" evidence="1">
    <location>
        <begin position="114"/>
        <end position="144"/>
    </location>
</feature>
<organism evidence="2 3">
    <name type="scientific">Waltera intestinalis</name>
    <dbReference type="NCBI Taxonomy" id="2606635"/>
    <lineage>
        <taxon>Bacteria</taxon>
        <taxon>Bacillati</taxon>
        <taxon>Bacillota</taxon>
        <taxon>Clostridia</taxon>
        <taxon>Lachnospirales</taxon>
        <taxon>Lachnospiraceae</taxon>
        <taxon>Waltera</taxon>
    </lineage>
</organism>
<feature type="transmembrane region" description="Helical" evidence="1">
    <location>
        <begin position="156"/>
        <end position="177"/>
    </location>
</feature>
<feature type="transmembrane region" description="Helical" evidence="1">
    <location>
        <begin position="33"/>
        <end position="57"/>
    </location>
</feature>
<name>A0A6L5YIV9_9FIRM</name>
<feature type="transmembrane region" description="Helical" evidence="1">
    <location>
        <begin position="496"/>
        <end position="522"/>
    </location>
</feature>
<dbReference type="AlphaFoldDB" id="A0A6L5YIV9"/>
<feature type="transmembrane region" description="Helical" evidence="1">
    <location>
        <begin position="353"/>
        <end position="372"/>
    </location>
</feature>
<gene>
    <name evidence="2" type="ORF">FYJ59_08215</name>
</gene>
<keyword evidence="1" id="KW-0472">Membrane</keyword>
<evidence type="ECO:0000256" key="1">
    <source>
        <dbReference type="SAM" id="Phobius"/>
    </source>
</evidence>
<feature type="transmembrane region" description="Helical" evidence="1">
    <location>
        <begin position="245"/>
        <end position="266"/>
    </location>
</feature>
<dbReference type="EMBL" id="VUMU01000008">
    <property type="protein sequence ID" value="MST58221.1"/>
    <property type="molecule type" value="Genomic_DNA"/>
</dbReference>
<keyword evidence="1" id="KW-0812">Transmembrane</keyword>
<reference evidence="2 3" key="1">
    <citation type="submission" date="2019-08" db="EMBL/GenBank/DDBJ databases">
        <title>In-depth cultivation of the pig gut microbiome towards novel bacterial diversity and tailored functional studies.</title>
        <authorList>
            <person name="Wylensek D."/>
            <person name="Hitch T.C.A."/>
            <person name="Clavel T."/>
        </authorList>
    </citation>
    <scope>NUCLEOTIDE SEQUENCE [LARGE SCALE GENOMIC DNA]</scope>
    <source>
        <strain evidence="2 3">WCA3-601-WT-6H</strain>
    </source>
</reference>
<protein>
    <recommendedName>
        <fullName evidence="4">ABC-2 type transport system permease protein</fullName>
    </recommendedName>
</protein>